<evidence type="ECO:0000256" key="3">
    <source>
        <dbReference type="SAM" id="SignalP"/>
    </source>
</evidence>
<dbReference type="EMBL" id="LAZP02000244">
    <property type="protein sequence ID" value="PFH58913.1"/>
    <property type="molecule type" value="Genomic_DNA"/>
</dbReference>
<name>A0A2A9PDD7_OPHUN</name>
<keyword evidence="2" id="KW-0472">Membrane</keyword>
<feature type="signal peptide" evidence="3">
    <location>
        <begin position="1"/>
        <end position="20"/>
    </location>
</feature>
<organism evidence="4 5">
    <name type="scientific">Ophiocordyceps unilateralis</name>
    <name type="common">Zombie-ant fungus</name>
    <name type="synonym">Torrubia unilateralis</name>
    <dbReference type="NCBI Taxonomy" id="268505"/>
    <lineage>
        <taxon>Eukaryota</taxon>
        <taxon>Fungi</taxon>
        <taxon>Dikarya</taxon>
        <taxon>Ascomycota</taxon>
        <taxon>Pezizomycotina</taxon>
        <taxon>Sordariomycetes</taxon>
        <taxon>Hypocreomycetidae</taxon>
        <taxon>Hypocreales</taxon>
        <taxon>Ophiocordycipitaceae</taxon>
        <taxon>Ophiocordyceps</taxon>
    </lineage>
</organism>
<comment type="caution">
    <text evidence="4">The sequence shown here is derived from an EMBL/GenBank/DDBJ whole genome shotgun (WGS) entry which is preliminary data.</text>
</comment>
<keyword evidence="2" id="KW-1133">Transmembrane helix</keyword>
<gene>
    <name evidence="4" type="ORF">XA68_13062</name>
</gene>
<keyword evidence="2" id="KW-0812">Transmembrane</keyword>
<evidence type="ECO:0000256" key="1">
    <source>
        <dbReference type="SAM" id="MobiDB-lite"/>
    </source>
</evidence>
<feature type="transmembrane region" description="Helical" evidence="2">
    <location>
        <begin position="163"/>
        <end position="184"/>
    </location>
</feature>
<feature type="compositionally biased region" description="Polar residues" evidence="1">
    <location>
        <begin position="133"/>
        <end position="156"/>
    </location>
</feature>
<keyword evidence="3" id="KW-0732">Signal</keyword>
<dbReference type="AlphaFoldDB" id="A0A2A9PDD7"/>
<dbReference type="Proteomes" id="UP000037136">
    <property type="component" value="Unassembled WGS sequence"/>
</dbReference>
<sequence length="185" mass="16952">MVAWAQRMITALGMAALATASPDRLNNKAITNSLGNGPIPNAGVAGGAAGGAAGGVAGGVAGGAAGSGVANTGLAGVGSGSAANSLRPAAGALQSATPAIGGAIPVTTTRAVLAPATTALAGATTRPGALTSVRPTTTGSPTLRSGDTGSTLNSSKNAADKTLGVSVIGLCAAAGAAVFASFAMA</sequence>
<evidence type="ECO:0000313" key="5">
    <source>
        <dbReference type="Proteomes" id="UP000037136"/>
    </source>
</evidence>
<accession>A0A2A9PDD7</accession>
<evidence type="ECO:0000313" key="4">
    <source>
        <dbReference type="EMBL" id="PFH58913.1"/>
    </source>
</evidence>
<reference evidence="4 5" key="2">
    <citation type="journal article" date="2017" name="Sci. Rep.">
        <title>Ant-infecting Ophiocordyceps genomes reveal a high diversity of potential behavioral manipulation genes and a possible major role for enterotoxins.</title>
        <authorList>
            <person name="de Bekker C."/>
            <person name="Ohm R.A."/>
            <person name="Evans H.C."/>
            <person name="Brachmann A."/>
            <person name="Hughes D.P."/>
        </authorList>
    </citation>
    <scope>NUCLEOTIDE SEQUENCE [LARGE SCALE GENOMIC DNA]</scope>
    <source>
        <strain evidence="4 5">SC16a</strain>
    </source>
</reference>
<reference evidence="4 5" key="1">
    <citation type="journal article" date="2015" name="BMC Genomics">
        <title>Gene expression during zombie ant biting behavior reflects the complexity underlying fungal parasitic behavioral manipulation.</title>
        <authorList>
            <person name="de Bekker C."/>
            <person name="Ohm R.A."/>
            <person name="Loreto R.G."/>
            <person name="Sebastian A."/>
            <person name="Albert I."/>
            <person name="Merrow M."/>
            <person name="Brachmann A."/>
            <person name="Hughes D.P."/>
        </authorList>
    </citation>
    <scope>NUCLEOTIDE SEQUENCE [LARGE SCALE GENOMIC DNA]</scope>
    <source>
        <strain evidence="4 5">SC16a</strain>
    </source>
</reference>
<keyword evidence="5" id="KW-1185">Reference proteome</keyword>
<feature type="chain" id="PRO_5012225264" evidence="3">
    <location>
        <begin position="21"/>
        <end position="185"/>
    </location>
</feature>
<feature type="region of interest" description="Disordered" evidence="1">
    <location>
        <begin position="125"/>
        <end position="156"/>
    </location>
</feature>
<proteinExistence type="predicted"/>
<protein>
    <submittedName>
        <fullName evidence="4">Uncharacterized protein</fullName>
    </submittedName>
</protein>
<evidence type="ECO:0000256" key="2">
    <source>
        <dbReference type="SAM" id="Phobius"/>
    </source>
</evidence>